<evidence type="ECO:0000313" key="3">
    <source>
        <dbReference type="Proteomes" id="UP001500683"/>
    </source>
</evidence>
<dbReference type="InterPro" id="IPR043917">
    <property type="entry name" value="DUF5753"/>
</dbReference>
<feature type="domain" description="HTH cro/C1-type" evidence="1">
    <location>
        <begin position="21"/>
        <end position="75"/>
    </location>
</feature>
<organism evidence="2 3">
    <name type="scientific">Actinomadura miaoliensis</name>
    <dbReference type="NCBI Taxonomy" id="430685"/>
    <lineage>
        <taxon>Bacteria</taxon>
        <taxon>Bacillati</taxon>
        <taxon>Actinomycetota</taxon>
        <taxon>Actinomycetes</taxon>
        <taxon>Streptosporangiales</taxon>
        <taxon>Thermomonosporaceae</taxon>
        <taxon>Actinomadura</taxon>
    </lineage>
</organism>
<dbReference type="Gene3D" id="1.10.260.40">
    <property type="entry name" value="lambda repressor-like DNA-binding domains"/>
    <property type="match status" value="1"/>
</dbReference>
<gene>
    <name evidence="2" type="ORF">GCM10022214_36480</name>
</gene>
<dbReference type="Pfam" id="PF13560">
    <property type="entry name" value="HTH_31"/>
    <property type="match status" value="1"/>
</dbReference>
<reference evidence="3" key="1">
    <citation type="journal article" date="2019" name="Int. J. Syst. Evol. Microbiol.">
        <title>The Global Catalogue of Microorganisms (GCM) 10K type strain sequencing project: providing services to taxonomists for standard genome sequencing and annotation.</title>
        <authorList>
            <consortium name="The Broad Institute Genomics Platform"/>
            <consortium name="The Broad Institute Genome Sequencing Center for Infectious Disease"/>
            <person name="Wu L."/>
            <person name="Ma J."/>
        </authorList>
    </citation>
    <scope>NUCLEOTIDE SEQUENCE [LARGE SCALE GENOMIC DNA]</scope>
    <source>
        <strain evidence="3">JCM 16702</strain>
    </source>
</reference>
<dbReference type="Pfam" id="PF19054">
    <property type="entry name" value="DUF5753"/>
    <property type="match status" value="1"/>
</dbReference>
<evidence type="ECO:0000313" key="2">
    <source>
        <dbReference type="EMBL" id="GAA4075912.1"/>
    </source>
</evidence>
<evidence type="ECO:0000259" key="1">
    <source>
        <dbReference type="PROSITE" id="PS50943"/>
    </source>
</evidence>
<sequence>MPIVDGLDPEGSIWHYIAITLREQREQRNLSGNKLAQRIGCDRSYVSRVENGRIHLSRAYAEKIDALWETRFAWLVKLAEASDGGDWFTGLVEHEERATHHRMWEALIIPGLFQTEAYARAALAAGLAADIESALERRLARQRAVWERPNPPHVSAIIYWPILEQPVGGLGVMREQLARLLELGDSPNVTVRVLERSVGAHVGMDGSFTLLSFDGRDIAFATAPERGRLIVVPTDVQQFQVRYDRIANLAANRSASRALIEQAMENYR</sequence>
<comment type="caution">
    <text evidence="2">The sequence shown here is derived from an EMBL/GenBank/DDBJ whole genome shotgun (WGS) entry which is preliminary data.</text>
</comment>
<protein>
    <submittedName>
        <fullName evidence="2">Helix-turn-helix transcriptional regulator</fullName>
    </submittedName>
</protein>
<dbReference type="PROSITE" id="PS50943">
    <property type="entry name" value="HTH_CROC1"/>
    <property type="match status" value="1"/>
</dbReference>
<dbReference type="CDD" id="cd00093">
    <property type="entry name" value="HTH_XRE"/>
    <property type="match status" value="1"/>
</dbReference>
<proteinExistence type="predicted"/>
<keyword evidence="3" id="KW-1185">Reference proteome</keyword>
<dbReference type="InterPro" id="IPR010982">
    <property type="entry name" value="Lambda_DNA-bd_dom_sf"/>
</dbReference>
<dbReference type="SUPFAM" id="SSF47413">
    <property type="entry name" value="lambda repressor-like DNA-binding domains"/>
    <property type="match status" value="1"/>
</dbReference>
<accession>A0ABP7VWC1</accession>
<dbReference type="RefSeq" id="WP_344948570.1">
    <property type="nucleotide sequence ID" value="NZ_BAAAZG010000021.1"/>
</dbReference>
<dbReference type="Proteomes" id="UP001500683">
    <property type="component" value="Unassembled WGS sequence"/>
</dbReference>
<dbReference type="SMART" id="SM00530">
    <property type="entry name" value="HTH_XRE"/>
    <property type="match status" value="1"/>
</dbReference>
<name>A0ABP7VWC1_9ACTN</name>
<dbReference type="InterPro" id="IPR001387">
    <property type="entry name" value="Cro/C1-type_HTH"/>
</dbReference>
<dbReference type="EMBL" id="BAAAZG010000021">
    <property type="protein sequence ID" value="GAA4075912.1"/>
    <property type="molecule type" value="Genomic_DNA"/>
</dbReference>